<dbReference type="InterPro" id="IPR003697">
    <property type="entry name" value="Maf-like"/>
</dbReference>
<comment type="caution">
    <text evidence="5">The sequence shown here is derived from an EMBL/GenBank/DDBJ whole genome shotgun (WGS) entry which is preliminary data.</text>
</comment>
<dbReference type="Proteomes" id="UP000287865">
    <property type="component" value="Unassembled WGS sequence"/>
</dbReference>
<feature type="site" description="Important for substrate specificity" evidence="4">
    <location>
        <position position="12"/>
    </location>
</feature>
<dbReference type="Gene3D" id="3.90.950.10">
    <property type="match status" value="1"/>
</dbReference>
<dbReference type="GO" id="GO:0005737">
    <property type="term" value="C:cytoplasm"/>
    <property type="evidence" value="ECO:0007669"/>
    <property type="project" value="UniProtKB-SubCell"/>
</dbReference>
<dbReference type="HAMAP" id="MF_00528">
    <property type="entry name" value="Maf"/>
    <property type="match status" value="1"/>
</dbReference>
<dbReference type="PANTHER" id="PTHR43213">
    <property type="entry name" value="BIFUNCTIONAL DTTP/UTP PYROPHOSPHATASE/METHYLTRANSFERASE PROTEIN-RELATED"/>
    <property type="match status" value="1"/>
</dbReference>
<dbReference type="CDD" id="cd00555">
    <property type="entry name" value="Maf"/>
    <property type="match status" value="1"/>
</dbReference>
<evidence type="ECO:0000256" key="2">
    <source>
        <dbReference type="ARBA" id="ARBA00022801"/>
    </source>
</evidence>
<dbReference type="Proteomes" id="UP000249203">
    <property type="component" value="Unassembled WGS sequence"/>
</dbReference>
<dbReference type="InterPro" id="IPR029001">
    <property type="entry name" value="ITPase-like_fam"/>
</dbReference>
<dbReference type="EMBL" id="QLMD01000003">
    <property type="protein sequence ID" value="RAJ99241.1"/>
    <property type="molecule type" value="Genomic_DNA"/>
</dbReference>
<keyword evidence="3 4" id="KW-0546">Nucleotide metabolism</keyword>
<keyword evidence="8" id="KW-1185">Reference proteome</keyword>
<dbReference type="SUPFAM" id="SSF52972">
    <property type="entry name" value="ITPase-like"/>
    <property type="match status" value="1"/>
</dbReference>
<comment type="function">
    <text evidence="4">Nucleoside triphosphate pyrophosphatase that hydrolyzes dTTP and UTP. May have a dual role in cell division arrest and in preventing the incorporation of modified nucleotides into cellular nucleic acids.</text>
</comment>
<evidence type="ECO:0000256" key="4">
    <source>
        <dbReference type="HAMAP-Rule" id="MF_00528"/>
    </source>
</evidence>
<name>A0A327X0C8_9GAMM</name>
<dbReference type="OrthoDB" id="9807767at2"/>
<sequence>MTSLYLASGSPRRYQLLQLLERPFSVIRPQVEEIRQPHETAPDYVSRLAEDKARAGLKLLEQQQSGIPFDAWVIGSDTVVVVDGDVLEKPRDQAHHAAMMARLSGRSHQVMTAVAVVSVSDCLHDRVTTEVKFCQISPAQAAKYWATGEPQDKAGGYAIQGYAGKFVTYLKGNYSAVVGLPLYETEQLLQRMQQPKTEGEQHDEASE</sequence>
<proteinExistence type="inferred from homology"/>
<comment type="cofactor">
    <cofactor evidence="1 4">
        <name>a divalent metal cation</name>
        <dbReference type="ChEBI" id="CHEBI:60240"/>
    </cofactor>
</comment>
<comment type="catalytic activity">
    <reaction evidence="4">
        <text>UTP + H2O = UMP + diphosphate + H(+)</text>
        <dbReference type="Rhea" id="RHEA:29395"/>
        <dbReference type="ChEBI" id="CHEBI:15377"/>
        <dbReference type="ChEBI" id="CHEBI:15378"/>
        <dbReference type="ChEBI" id="CHEBI:33019"/>
        <dbReference type="ChEBI" id="CHEBI:46398"/>
        <dbReference type="ChEBI" id="CHEBI:57865"/>
        <dbReference type="EC" id="3.6.1.9"/>
    </reaction>
</comment>
<gene>
    <name evidence="5" type="ORF">B0I24_103241</name>
    <name evidence="6" type="ORF">CWE07_03040</name>
</gene>
<feature type="site" description="Important for substrate specificity" evidence="4">
    <location>
        <position position="160"/>
    </location>
</feature>
<dbReference type="EMBL" id="PIPK01000002">
    <property type="protein sequence ID" value="RUO27614.1"/>
    <property type="molecule type" value="Genomic_DNA"/>
</dbReference>
<comment type="caution">
    <text evidence="4">Lacks conserved residue(s) required for the propagation of feature annotation.</text>
</comment>
<reference evidence="5 7" key="2">
    <citation type="submission" date="2018-06" db="EMBL/GenBank/DDBJ databases">
        <title>Genomic Encyclopedia of Type Strains, Phase III (KMG-III): the genomes of soil and plant-associated and newly described type strains.</title>
        <authorList>
            <person name="Whitman W."/>
        </authorList>
    </citation>
    <scope>NUCLEOTIDE SEQUENCE [LARGE SCALE GENOMIC DNA]</scope>
    <source>
        <strain evidence="5 7">CGMCC 1.15366</strain>
    </source>
</reference>
<feature type="active site" description="Proton acceptor" evidence="4">
    <location>
        <position position="77"/>
    </location>
</feature>
<evidence type="ECO:0000313" key="7">
    <source>
        <dbReference type="Proteomes" id="UP000249203"/>
    </source>
</evidence>
<keyword evidence="2 4" id="KW-0378">Hydrolase</keyword>
<reference evidence="6 8" key="1">
    <citation type="journal article" date="2018" name="Front. Microbiol.">
        <title>Genome-Based Analysis Reveals the Taxonomy and Diversity of the Family Idiomarinaceae.</title>
        <authorList>
            <person name="Liu Y."/>
            <person name="Lai Q."/>
            <person name="Shao Z."/>
        </authorList>
    </citation>
    <scope>NUCLEOTIDE SEQUENCE [LARGE SCALE GENOMIC DNA]</scope>
    <source>
        <strain evidence="6 8">CF12-14</strain>
    </source>
</reference>
<dbReference type="PIRSF" id="PIRSF006305">
    <property type="entry name" value="Maf"/>
    <property type="match status" value="1"/>
</dbReference>
<dbReference type="Pfam" id="PF02545">
    <property type="entry name" value="Maf"/>
    <property type="match status" value="1"/>
</dbReference>
<dbReference type="GO" id="GO:0047429">
    <property type="term" value="F:nucleoside triphosphate diphosphatase activity"/>
    <property type="evidence" value="ECO:0007669"/>
    <property type="project" value="UniProtKB-EC"/>
</dbReference>
<dbReference type="GO" id="GO:0009117">
    <property type="term" value="P:nucleotide metabolic process"/>
    <property type="evidence" value="ECO:0007669"/>
    <property type="project" value="UniProtKB-KW"/>
</dbReference>
<evidence type="ECO:0000313" key="8">
    <source>
        <dbReference type="Proteomes" id="UP000287865"/>
    </source>
</evidence>
<evidence type="ECO:0000313" key="6">
    <source>
        <dbReference type="EMBL" id="RUO27614.1"/>
    </source>
</evidence>
<keyword evidence="4" id="KW-0963">Cytoplasm</keyword>
<comment type="catalytic activity">
    <reaction evidence="4">
        <text>dTTP + H2O = dTMP + diphosphate + H(+)</text>
        <dbReference type="Rhea" id="RHEA:28534"/>
        <dbReference type="ChEBI" id="CHEBI:15377"/>
        <dbReference type="ChEBI" id="CHEBI:15378"/>
        <dbReference type="ChEBI" id="CHEBI:33019"/>
        <dbReference type="ChEBI" id="CHEBI:37568"/>
        <dbReference type="ChEBI" id="CHEBI:63528"/>
        <dbReference type="EC" id="3.6.1.9"/>
    </reaction>
</comment>
<dbReference type="NCBIfam" id="TIGR00172">
    <property type="entry name" value="maf"/>
    <property type="match status" value="1"/>
</dbReference>
<feature type="site" description="Important for substrate specificity" evidence="4">
    <location>
        <position position="78"/>
    </location>
</feature>
<evidence type="ECO:0000256" key="3">
    <source>
        <dbReference type="ARBA" id="ARBA00023080"/>
    </source>
</evidence>
<protein>
    <recommendedName>
        <fullName evidence="4">dTTP/UTP pyrophosphatase</fullName>
        <shortName evidence="4">dTTPase/UTPase</shortName>
        <ecNumber evidence="4">3.6.1.9</ecNumber>
    </recommendedName>
    <alternativeName>
        <fullName evidence="4">Nucleoside triphosphate pyrophosphatase</fullName>
    </alternativeName>
    <alternativeName>
        <fullName evidence="4">Nucleotide pyrophosphatase</fullName>
        <shortName evidence="4">Nucleotide PPase</shortName>
    </alternativeName>
</protein>
<accession>A0A327X0C8</accession>
<evidence type="ECO:0000313" key="5">
    <source>
        <dbReference type="EMBL" id="RAJ99241.1"/>
    </source>
</evidence>
<dbReference type="EC" id="3.6.1.9" evidence="4"/>
<comment type="subcellular location">
    <subcellularLocation>
        <location evidence="4">Cytoplasm</location>
    </subcellularLocation>
</comment>
<dbReference type="AlphaFoldDB" id="A0A327X0C8"/>
<comment type="similarity">
    <text evidence="4">Belongs to the Maf family. YhdE subfamily.</text>
</comment>
<dbReference type="RefSeq" id="WP_111568845.1">
    <property type="nucleotide sequence ID" value="NZ_PIPK01000002.1"/>
</dbReference>
<evidence type="ECO:0000256" key="1">
    <source>
        <dbReference type="ARBA" id="ARBA00001968"/>
    </source>
</evidence>
<organism evidence="5 7">
    <name type="scientific">Aliidiomarina maris</name>
    <dbReference type="NCBI Taxonomy" id="531312"/>
    <lineage>
        <taxon>Bacteria</taxon>
        <taxon>Pseudomonadati</taxon>
        <taxon>Pseudomonadota</taxon>
        <taxon>Gammaproteobacteria</taxon>
        <taxon>Alteromonadales</taxon>
        <taxon>Idiomarinaceae</taxon>
        <taxon>Aliidiomarina</taxon>
    </lineage>
</organism>
<dbReference type="PANTHER" id="PTHR43213:SF5">
    <property type="entry name" value="BIFUNCTIONAL DTTP_UTP PYROPHOSPHATASE_METHYLTRANSFERASE PROTEIN-RELATED"/>
    <property type="match status" value="1"/>
</dbReference>